<evidence type="ECO:0000256" key="2">
    <source>
        <dbReference type="ARBA" id="ARBA00022692"/>
    </source>
</evidence>
<gene>
    <name evidence="7" type="ORF">GCM10010439_04940</name>
</gene>
<reference evidence="8" key="1">
    <citation type="journal article" date="2019" name="Int. J. Syst. Evol. Microbiol.">
        <title>The Global Catalogue of Microorganisms (GCM) 10K type strain sequencing project: providing services to taxonomists for standard genome sequencing and annotation.</title>
        <authorList>
            <consortium name="The Broad Institute Genomics Platform"/>
            <consortium name="The Broad Institute Genome Sequencing Center for Infectious Disease"/>
            <person name="Wu L."/>
            <person name="Ma J."/>
        </authorList>
    </citation>
    <scope>NUCLEOTIDE SEQUENCE [LARGE SCALE GENOMIC DNA]</scope>
    <source>
        <strain evidence="8">JCM 8201</strain>
    </source>
</reference>
<sequence>MDANAWTVVQATLAVTVAWIVAVRVFGHPRPFFAPISAVVALTAARGERGTTAVRLLFGVVVGILAGDLVILVLGQSLWALPVSVFVAMMAAAALRAVRIIMVQSAASAILTVVFAGGAAGWQRLVDALVGAGVAILIVQFLFPPDPVRLLRRAVSATLAELADGLDAAALALENDDEDAVRQARDRLWEESGRLAELAQARTFSRRIAQRVPARRPLIGRVRSASENASLLNLLYVSCMLLTRAALSLAAPERERFAPVVRGLAEALHELAAHPDSREARQASVDRALDTVRPLAGEAPAPHPFHATAVMAARMVVLDLMMFTGVDPDQALSAVRTGKGEPAVPPPPPRD</sequence>
<feature type="transmembrane region" description="Helical" evidence="5">
    <location>
        <begin position="6"/>
        <end position="27"/>
    </location>
</feature>
<keyword evidence="2 5" id="KW-0812">Transmembrane</keyword>
<evidence type="ECO:0000313" key="7">
    <source>
        <dbReference type="EMBL" id="GAA2719430.1"/>
    </source>
</evidence>
<dbReference type="Proteomes" id="UP001501842">
    <property type="component" value="Unassembled WGS sequence"/>
</dbReference>
<proteinExistence type="predicted"/>
<comment type="caution">
    <text evidence="7">The sequence shown here is derived from an EMBL/GenBank/DDBJ whole genome shotgun (WGS) entry which is preliminary data.</text>
</comment>
<evidence type="ECO:0000313" key="8">
    <source>
        <dbReference type="Proteomes" id="UP001501842"/>
    </source>
</evidence>
<evidence type="ECO:0000256" key="5">
    <source>
        <dbReference type="SAM" id="Phobius"/>
    </source>
</evidence>
<evidence type="ECO:0000256" key="3">
    <source>
        <dbReference type="ARBA" id="ARBA00022989"/>
    </source>
</evidence>
<feature type="domain" description="Integral membrane bound transporter" evidence="6">
    <location>
        <begin position="19"/>
        <end position="138"/>
    </location>
</feature>
<organism evidence="7 8">
    <name type="scientific">Actinocorallia aurantiaca</name>
    <dbReference type="NCBI Taxonomy" id="46204"/>
    <lineage>
        <taxon>Bacteria</taxon>
        <taxon>Bacillati</taxon>
        <taxon>Actinomycetota</taxon>
        <taxon>Actinomycetes</taxon>
        <taxon>Streptosporangiales</taxon>
        <taxon>Thermomonosporaceae</taxon>
        <taxon>Actinocorallia</taxon>
    </lineage>
</organism>
<dbReference type="Pfam" id="PF13515">
    <property type="entry name" value="FUSC_2"/>
    <property type="match status" value="1"/>
</dbReference>
<keyword evidence="3 5" id="KW-1133">Transmembrane helix</keyword>
<keyword evidence="4 5" id="KW-0472">Membrane</keyword>
<feature type="transmembrane region" description="Helical" evidence="5">
    <location>
        <begin position="56"/>
        <end position="73"/>
    </location>
</feature>
<feature type="transmembrane region" description="Helical" evidence="5">
    <location>
        <begin position="128"/>
        <end position="144"/>
    </location>
</feature>
<evidence type="ECO:0000256" key="1">
    <source>
        <dbReference type="ARBA" id="ARBA00004141"/>
    </source>
</evidence>
<protein>
    <submittedName>
        <fullName evidence="7">FUSC family protein</fullName>
    </submittedName>
</protein>
<evidence type="ECO:0000259" key="6">
    <source>
        <dbReference type="Pfam" id="PF13515"/>
    </source>
</evidence>
<accession>A0ABP6GB20</accession>
<keyword evidence="8" id="KW-1185">Reference proteome</keyword>
<comment type="subcellular location">
    <subcellularLocation>
        <location evidence="1">Membrane</location>
        <topology evidence="1">Multi-pass membrane protein</topology>
    </subcellularLocation>
</comment>
<name>A0ABP6GB20_9ACTN</name>
<feature type="transmembrane region" description="Helical" evidence="5">
    <location>
        <begin position="105"/>
        <end position="122"/>
    </location>
</feature>
<evidence type="ECO:0000256" key="4">
    <source>
        <dbReference type="ARBA" id="ARBA00023136"/>
    </source>
</evidence>
<dbReference type="EMBL" id="BAAATZ010000002">
    <property type="protein sequence ID" value="GAA2719430.1"/>
    <property type="molecule type" value="Genomic_DNA"/>
</dbReference>
<dbReference type="InterPro" id="IPR049453">
    <property type="entry name" value="Memb_transporter_dom"/>
</dbReference>